<dbReference type="HOGENOM" id="CLU_2586136_0_0_6"/>
<gene>
    <name evidence="1" type="ORF">NB231_01663</name>
</gene>
<sequence>MANIMIRDLNATETLDRQASLRVKGGWYGGHLMPHMHHSLSLDKKFTKQIQVAQVNNTAVGIKGPGVFNLNGTIVQSQSA</sequence>
<proteinExistence type="predicted"/>
<organism evidence="1 2">
    <name type="scientific">Nitrococcus mobilis Nb-231</name>
    <dbReference type="NCBI Taxonomy" id="314278"/>
    <lineage>
        <taxon>Bacteria</taxon>
        <taxon>Pseudomonadati</taxon>
        <taxon>Pseudomonadota</taxon>
        <taxon>Gammaproteobacteria</taxon>
        <taxon>Chromatiales</taxon>
        <taxon>Ectothiorhodospiraceae</taxon>
        <taxon>Nitrococcus</taxon>
    </lineage>
</organism>
<dbReference type="RefSeq" id="WP_004999219.1">
    <property type="nucleotide sequence ID" value="NZ_CH672427.1"/>
</dbReference>
<reference evidence="1 2" key="1">
    <citation type="submission" date="2006-02" db="EMBL/GenBank/DDBJ databases">
        <authorList>
            <person name="Waterbury J."/>
            <person name="Ferriera S."/>
            <person name="Johnson J."/>
            <person name="Kravitz S."/>
            <person name="Halpern A."/>
            <person name="Remington K."/>
            <person name="Beeson K."/>
            <person name="Tran B."/>
            <person name="Rogers Y.-H."/>
            <person name="Friedman R."/>
            <person name="Venter J.C."/>
        </authorList>
    </citation>
    <scope>NUCLEOTIDE SEQUENCE [LARGE SCALE GENOMIC DNA]</scope>
    <source>
        <strain evidence="1 2">Nb-231</strain>
    </source>
</reference>
<evidence type="ECO:0000313" key="1">
    <source>
        <dbReference type="EMBL" id="EAR20517.1"/>
    </source>
</evidence>
<keyword evidence="2" id="KW-1185">Reference proteome</keyword>
<protein>
    <submittedName>
        <fullName evidence="1">Uncharacterized protein</fullName>
    </submittedName>
</protein>
<dbReference type="AlphaFoldDB" id="A4BUR3"/>
<name>A4BUR3_9GAMM</name>
<dbReference type="Proteomes" id="UP000003374">
    <property type="component" value="Unassembled WGS sequence"/>
</dbReference>
<evidence type="ECO:0000313" key="2">
    <source>
        <dbReference type="Proteomes" id="UP000003374"/>
    </source>
</evidence>
<accession>A4BUR3</accession>
<comment type="caution">
    <text evidence="1">The sequence shown here is derived from an EMBL/GenBank/DDBJ whole genome shotgun (WGS) entry which is preliminary data.</text>
</comment>
<dbReference type="EMBL" id="AAOF01000020">
    <property type="protein sequence ID" value="EAR20517.1"/>
    <property type="molecule type" value="Genomic_DNA"/>
</dbReference>